<protein>
    <recommendedName>
        <fullName evidence="8">RNA polymerase I subunit E</fullName>
    </recommendedName>
</protein>
<gene>
    <name evidence="6" type="ORF">AOXY_G788</name>
</gene>
<dbReference type="PANTHER" id="PTHR14440">
    <property type="entry name" value="DNA-DIRECTED RNA POLYMERASE I SUBUNIT RPA49"/>
    <property type="match status" value="1"/>
</dbReference>
<dbReference type="GO" id="GO:0003677">
    <property type="term" value="F:DNA binding"/>
    <property type="evidence" value="ECO:0007669"/>
    <property type="project" value="InterPro"/>
</dbReference>
<comment type="similarity">
    <text evidence="2">Belongs to the eukaryotic RPA49/POLR1E RNA polymerase subunit family.</text>
</comment>
<dbReference type="GO" id="GO:0005730">
    <property type="term" value="C:nucleolus"/>
    <property type="evidence" value="ECO:0007669"/>
    <property type="project" value="UniProtKB-SubCell"/>
</dbReference>
<name>A0AAD8GJX3_ACIOX</name>
<sequence>MAASSAWEYNAENQEKQHAVIVQFSNGKLKNTEQVDFMLYKNVDTNNPRKKHRRIVAADTDRLCYVGNNFGPVSLKCNTLCKYFVGVLDKKTGRMEIHNAELFNMQPVFPGESVTEEASSESQKKSYREKVDSLIEAFGTNKQKRALGARRMNQVGSDTLQKAVAKAAENIIDKKGVTALVNDVAQTEAQDAFLYIPPCHTAANKPEDVYKFDDLISPAEYEASATPAKAFRDILPEDIQKMIEEGSPSFVVEELKCMPMNDNLRDHKARCLWYLNQLIKLLFMKVVKHKFALGDTCPRLIQSKLMKTFTFLSFNSGSIQNVVSSSMKSKISSYVLALALHINDFQTDLTLLQRDMKLSENKMLEIAKAMGLKITKRSVSMSGGVSEDHKFGTLVLPLLKYDQGGNQRKRKRMA</sequence>
<proteinExistence type="inferred from homology"/>
<evidence type="ECO:0000313" key="6">
    <source>
        <dbReference type="EMBL" id="KAK1176012.1"/>
    </source>
</evidence>
<evidence type="ECO:0000256" key="4">
    <source>
        <dbReference type="ARBA" id="ARBA00023163"/>
    </source>
</evidence>
<accession>A0AAD8GJX3</accession>
<keyword evidence="5" id="KW-0539">Nucleus</keyword>
<dbReference type="Pfam" id="PF06870">
    <property type="entry name" value="RNA_pol_I_A49"/>
    <property type="match status" value="1"/>
</dbReference>
<evidence type="ECO:0000256" key="1">
    <source>
        <dbReference type="ARBA" id="ARBA00004604"/>
    </source>
</evidence>
<evidence type="ECO:0000313" key="7">
    <source>
        <dbReference type="Proteomes" id="UP001230051"/>
    </source>
</evidence>
<dbReference type="EMBL" id="JAGXEW010000001">
    <property type="protein sequence ID" value="KAK1176012.1"/>
    <property type="molecule type" value="Genomic_DNA"/>
</dbReference>
<dbReference type="GO" id="GO:0006351">
    <property type="term" value="P:DNA-templated transcription"/>
    <property type="evidence" value="ECO:0007669"/>
    <property type="project" value="InterPro"/>
</dbReference>
<comment type="subcellular location">
    <subcellularLocation>
        <location evidence="1">Nucleus</location>
        <location evidence="1">Nucleolus</location>
    </subcellularLocation>
</comment>
<organism evidence="6 7">
    <name type="scientific">Acipenser oxyrinchus oxyrinchus</name>
    <dbReference type="NCBI Taxonomy" id="40147"/>
    <lineage>
        <taxon>Eukaryota</taxon>
        <taxon>Metazoa</taxon>
        <taxon>Chordata</taxon>
        <taxon>Craniata</taxon>
        <taxon>Vertebrata</taxon>
        <taxon>Euteleostomi</taxon>
        <taxon>Actinopterygii</taxon>
        <taxon>Chondrostei</taxon>
        <taxon>Acipenseriformes</taxon>
        <taxon>Acipenseridae</taxon>
        <taxon>Acipenser</taxon>
    </lineage>
</organism>
<dbReference type="InterPro" id="IPR009668">
    <property type="entry name" value="RNA_pol-assoc_fac_A49-like"/>
</dbReference>
<dbReference type="GO" id="GO:0000428">
    <property type="term" value="C:DNA-directed RNA polymerase complex"/>
    <property type="evidence" value="ECO:0007669"/>
    <property type="project" value="UniProtKB-KW"/>
</dbReference>
<dbReference type="AlphaFoldDB" id="A0AAD8GJX3"/>
<comment type="caution">
    <text evidence="6">The sequence shown here is derived from an EMBL/GenBank/DDBJ whole genome shotgun (WGS) entry which is preliminary data.</text>
</comment>
<evidence type="ECO:0000256" key="5">
    <source>
        <dbReference type="ARBA" id="ARBA00023242"/>
    </source>
</evidence>
<reference evidence="6" key="1">
    <citation type="submission" date="2022-02" db="EMBL/GenBank/DDBJ databases">
        <title>Atlantic sturgeon de novo genome assembly.</title>
        <authorList>
            <person name="Stock M."/>
            <person name="Klopp C."/>
            <person name="Guiguen Y."/>
            <person name="Cabau C."/>
            <person name="Parinello H."/>
            <person name="Santidrian Yebra-Pimentel E."/>
            <person name="Kuhl H."/>
            <person name="Dirks R.P."/>
            <person name="Guessner J."/>
            <person name="Wuertz S."/>
            <person name="Du K."/>
            <person name="Schartl M."/>
        </authorList>
    </citation>
    <scope>NUCLEOTIDE SEQUENCE</scope>
    <source>
        <strain evidence="6">STURGEONOMICS-FGT-2020</strain>
        <tissue evidence="6">Whole blood</tissue>
    </source>
</reference>
<evidence type="ECO:0000256" key="2">
    <source>
        <dbReference type="ARBA" id="ARBA00009430"/>
    </source>
</evidence>
<keyword evidence="3" id="KW-0240">DNA-directed RNA polymerase</keyword>
<evidence type="ECO:0008006" key="8">
    <source>
        <dbReference type="Google" id="ProtNLM"/>
    </source>
</evidence>
<dbReference type="Proteomes" id="UP001230051">
    <property type="component" value="Unassembled WGS sequence"/>
</dbReference>
<evidence type="ECO:0000256" key="3">
    <source>
        <dbReference type="ARBA" id="ARBA00022478"/>
    </source>
</evidence>
<keyword evidence="7" id="KW-1185">Reference proteome</keyword>
<keyword evidence="4" id="KW-0804">Transcription</keyword>